<evidence type="ECO:0000313" key="3">
    <source>
        <dbReference type="Proteomes" id="UP001345963"/>
    </source>
</evidence>
<keyword evidence="3" id="KW-1185">Reference proteome</keyword>
<evidence type="ECO:0000313" key="2">
    <source>
        <dbReference type="EMBL" id="MED6258571.1"/>
    </source>
</evidence>
<accession>A0ABU7C8S5</accession>
<protein>
    <submittedName>
        <fullName evidence="2">Uncharacterized protein</fullName>
    </submittedName>
</protein>
<name>A0ABU7C8S5_9TELE</name>
<evidence type="ECO:0000256" key="1">
    <source>
        <dbReference type="SAM" id="MobiDB-lite"/>
    </source>
</evidence>
<organism evidence="2 3">
    <name type="scientific">Ataeniobius toweri</name>
    <dbReference type="NCBI Taxonomy" id="208326"/>
    <lineage>
        <taxon>Eukaryota</taxon>
        <taxon>Metazoa</taxon>
        <taxon>Chordata</taxon>
        <taxon>Craniata</taxon>
        <taxon>Vertebrata</taxon>
        <taxon>Euteleostomi</taxon>
        <taxon>Actinopterygii</taxon>
        <taxon>Neopterygii</taxon>
        <taxon>Teleostei</taxon>
        <taxon>Neoteleostei</taxon>
        <taxon>Acanthomorphata</taxon>
        <taxon>Ovalentaria</taxon>
        <taxon>Atherinomorphae</taxon>
        <taxon>Cyprinodontiformes</taxon>
        <taxon>Goodeidae</taxon>
        <taxon>Ataeniobius</taxon>
    </lineage>
</organism>
<dbReference type="Proteomes" id="UP001345963">
    <property type="component" value="Unassembled WGS sequence"/>
</dbReference>
<reference evidence="2 3" key="1">
    <citation type="submission" date="2021-07" db="EMBL/GenBank/DDBJ databases">
        <authorList>
            <person name="Palmer J.M."/>
        </authorList>
    </citation>
    <scope>NUCLEOTIDE SEQUENCE [LARGE SCALE GENOMIC DNA]</scope>
    <source>
        <strain evidence="2 3">AT_MEX2019</strain>
        <tissue evidence="2">Muscle</tissue>
    </source>
</reference>
<dbReference type="EMBL" id="JAHUTI010080794">
    <property type="protein sequence ID" value="MED6258571.1"/>
    <property type="molecule type" value="Genomic_DNA"/>
</dbReference>
<feature type="region of interest" description="Disordered" evidence="1">
    <location>
        <begin position="1"/>
        <end position="24"/>
    </location>
</feature>
<sequence>MAWESVSAAPWTPPSRNVPSTSHWEEAQGMAQETLEGLCLSNGLGKLRASPRGAGGDVWGEGSLLLRLQPCNPLLDKRKTTCMSKLSSIFASNSFLGLLAGPGLRCVR</sequence>
<gene>
    <name evidence="2" type="ORF">ATANTOWER_009194</name>
</gene>
<comment type="caution">
    <text evidence="2">The sequence shown here is derived from an EMBL/GenBank/DDBJ whole genome shotgun (WGS) entry which is preliminary data.</text>
</comment>
<proteinExistence type="predicted"/>